<keyword evidence="2" id="KW-0238">DNA-binding</keyword>
<dbReference type="InterPro" id="IPR028082">
    <property type="entry name" value="Peripla_BP_I"/>
</dbReference>
<dbReference type="AlphaFoldDB" id="A0A7M4DI15"/>
<feature type="domain" description="HTH deoR-type" evidence="5">
    <location>
        <begin position="10"/>
        <end position="65"/>
    </location>
</feature>
<dbReference type="SUPFAM" id="SSF46785">
    <property type="entry name" value="Winged helix' DNA-binding domain"/>
    <property type="match status" value="1"/>
</dbReference>
<evidence type="ECO:0000256" key="3">
    <source>
        <dbReference type="ARBA" id="ARBA00023163"/>
    </source>
</evidence>
<dbReference type="SUPFAM" id="SSF53822">
    <property type="entry name" value="Periplasmic binding protein-like I"/>
    <property type="match status" value="1"/>
</dbReference>
<evidence type="ECO:0000313" key="7">
    <source>
        <dbReference type="Proteomes" id="UP000419743"/>
    </source>
</evidence>
<gene>
    <name evidence="6" type="primary">degA_7</name>
    <name evidence="6" type="ORF">HALOF300_01766</name>
</gene>
<evidence type="ECO:0000256" key="1">
    <source>
        <dbReference type="ARBA" id="ARBA00023015"/>
    </source>
</evidence>
<sequence length="364" mass="39407">MSVDGHGQLARERQERFLRLLRAKGSVAVRTLAAEFDVSEMTVRRDLNALAARGLAVRVHGGATVPDAPGPDAAASPSDPRDPHNLTIGLVLPGAEYYWSPVIAGARAAAARANVRLILRITSYEAREDRHQVQSLLASARVDGLIIAPNLDREGGGDLVTWLDALPIPVVLVERRPPGVPVRRLEWVATDHAAGGVLAVQHLLAHGHRRIALCTGPTATTEDLIQGWQSELRARGLDPAEQFSMRVDVTERGRQEAAAELLDRCAETGTSAVIVHPDILTISVVQRCLDLGISIPEDLAIVSYDDEVAALIDPPVTSVMPLKQDVGRMAVELIHARLLEGDRRPPHRLTVMPVLNVRRSSTGR</sequence>
<dbReference type="SMART" id="SM00420">
    <property type="entry name" value="HTH_DEOR"/>
    <property type="match status" value="1"/>
</dbReference>
<keyword evidence="3" id="KW-0804">Transcription</keyword>
<dbReference type="Proteomes" id="UP000419743">
    <property type="component" value="Unassembled WGS sequence"/>
</dbReference>
<dbReference type="Pfam" id="PF13377">
    <property type="entry name" value="Peripla_BP_3"/>
    <property type="match status" value="1"/>
</dbReference>
<dbReference type="PROSITE" id="PS51000">
    <property type="entry name" value="HTH_DEOR_2"/>
    <property type="match status" value="1"/>
</dbReference>
<protein>
    <submittedName>
        <fullName evidence="6">HTH-type transcriptional regulator DegA</fullName>
    </submittedName>
</protein>
<dbReference type="Pfam" id="PF08220">
    <property type="entry name" value="HTH_DeoR"/>
    <property type="match status" value="1"/>
</dbReference>
<dbReference type="RefSeq" id="WP_156740574.1">
    <property type="nucleotide sequence ID" value="NZ_CACRYJ010000024.1"/>
</dbReference>
<reference evidence="6 7" key="1">
    <citation type="submission" date="2019-11" db="EMBL/GenBank/DDBJ databases">
        <authorList>
            <person name="Criscuolo A."/>
        </authorList>
    </citation>
    <scope>NUCLEOTIDE SEQUENCE [LARGE SCALE GENOMIC DNA]</scope>
    <source>
        <strain evidence="6">CIP111667</strain>
    </source>
</reference>
<dbReference type="EMBL" id="CACRYJ010000024">
    <property type="protein sequence ID" value="VZO36563.1"/>
    <property type="molecule type" value="Genomic_DNA"/>
</dbReference>
<feature type="region of interest" description="Disordered" evidence="4">
    <location>
        <begin position="62"/>
        <end position="82"/>
    </location>
</feature>
<organism evidence="6 7">
    <name type="scientific">Occultella aeris</name>
    <dbReference type="NCBI Taxonomy" id="2761496"/>
    <lineage>
        <taxon>Bacteria</taxon>
        <taxon>Bacillati</taxon>
        <taxon>Actinomycetota</taxon>
        <taxon>Actinomycetes</taxon>
        <taxon>Micrococcales</taxon>
        <taxon>Ruaniaceae</taxon>
        <taxon>Occultella</taxon>
    </lineage>
</organism>
<proteinExistence type="predicted"/>
<dbReference type="InterPro" id="IPR036390">
    <property type="entry name" value="WH_DNA-bd_sf"/>
</dbReference>
<keyword evidence="1" id="KW-0805">Transcription regulation</keyword>
<dbReference type="PANTHER" id="PTHR30146">
    <property type="entry name" value="LACI-RELATED TRANSCRIPTIONAL REPRESSOR"/>
    <property type="match status" value="1"/>
</dbReference>
<dbReference type="InterPro" id="IPR001034">
    <property type="entry name" value="DeoR_HTH"/>
</dbReference>
<dbReference type="GO" id="GO:0000976">
    <property type="term" value="F:transcription cis-regulatory region binding"/>
    <property type="evidence" value="ECO:0007669"/>
    <property type="project" value="TreeGrafter"/>
</dbReference>
<dbReference type="CDD" id="cd06267">
    <property type="entry name" value="PBP1_LacI_sugar_binding-like"/>
    <property type="match status" value="1"/>
</dbReference>
<dbReference type="PRINTS" id="PR00037">
    <property type="entry name" value="HTHLACR"/>
</dbReference>
<evidence type="ECO:0000259" key="5">
    <source>
        <dbReference type="PROSITE" id="PS51000"/>
    </source>
</evidence>
<accession>A0A7M4DI15</accession>
<dbReference type="Gene3D" id="3.40.50.2300">
    <property type="match status" value="2"/>
</dbReference>
<name>A0A7M4DI15_9MICO</name>
<evidence type="ECO:0000313" key="6">
    <source>
        <dbReference type="EMBL" id="VZO36563.1"/>
    </source>
</evidence>
<comment type="caution">
    <text evidence="6">The sequence shown here is derived from an EMBL/GenBank/DDBJ whole genome shotgun (WGS) entry which is preliminary data.</text>
</comment>
<keyword evidence="7" id="KW-1185">Reference proteome</keyword>
<evidence type="ECO:0000256" key="2">
    <source>
        <dbReference type="ARBA" id="ARBA00023125"/>
    </source>
</evidence>
<feature type="compositionally biased region" description="Low complexity" evidence="4">
    <location>
        <begin position="66"/>
        <end position="78"/>
    </location>
</feature>
<dbReference type="InterPro" id="IPR046335">
    <property type="entry name" value="LacI/GalR-like_sensor"/>
</dbReference>
<dbReference type="Gene3D" id="1.10.10.10">
    <property type="entry name" value="Winged helix-like DNA-binding domain superfamily/Winged helix DNA-binding domain"/>
    <property type="match status" value="1"/>
</dbReference>
<dbReference type="GO" id="GO:0003700">
    <property type="term" value="F:DNA-binding transcription factor activity"/>
    <property type="evidence" value="ECO:0007669"/>
    <property type="project" value="InterPro"/>
</dbReference>
<dbReference type="InterPro" id="IPR036388">
    <property type="entry name" value="WH-like_DNA-bd_sf"/>
</dbReference>
<dbReference type="PANTHER" id="PTHR30146:SF155">
    <property type="entry name" value="ALANINE RACEMASE"/>
    <property type="match status" value="1"/>
</dbReference>
<evidence type="ECO:0000256" key="4">
    <source>
        <dbReference type="SAM" id="MobiDB-lite"/>
    </source>
</evidence>